<keyword evidence="6" id="KW-1133">Transmembrane helix</keyword>
<evidence type="ECO:0000256" key="5">
    <source>
        <dbReference type="ARBA" id="ARBA00023157"/>
    </source>
</evidence>
<comment type="cofactor">
    <cofactor evidence="1 6">
        <name>FAD</name>
        <dbReference type="ChEBI" id="CHEBI:57692"/>
    </cofactor>
</comment>
<dbReference type="Pfam" id="PF04777">
    <property type="entry name" value="Evr1_Alr"/>
    <property type="match status" value="1"/>
</dbReference>
<evidence type="ECO:0000256" key="6">
    <source>
        <dbReference type="RuleBase" id="RU371123"/>
    </source>
</evidence>
<dbReference type="SUPFAM" id="SSF69000">
    <property type="entry name" value="FAD-dependent thiol oxidase"/>
    <property type="match status" value="1"/>
</dbReference>
<reference evidence="9" key="1">
    <citation type="submission" date="2021-03" db="EMBL/GenBank/DDBJ databases">
        <authorList>
            <person name="Tagirdzhanova G."/>
        </authorList>
    </citation>
    <scope>NUCLEOTIDE SEQUENCE</scope>
</reference>
<comment type="catalytic activity">
    <reaction evidence="6">
        <text>2 R'C(R)SH + O2 = R'C(R)S-S(R)CR' + H2O2</text>
        <dbReference type="Rhea" id="RHEA:17357"/>
        <dbReference type="ChEBI" id="CHEBI:15379"/>
        <dbReference type="ChEBI" id="CHEBI:16240"/>
        <dbReference type="ChEBI" id="CHEBI:16520"/>
        <dbReference type="ChEBI" id="CHEBI:17412"/>
        <dbReference type="EC" id="1.8.3.2"/>
    </reaction>
</comment>
<dbReference type="InterPro" id="IPR039799">
    <property type="entry name" value="ALR/ERV"/>
</dbReference>
<gene>
    <name evidence="9" type="ORF">GOMPHAMPRED_000766</name>
</gene>
<dbReference type="GO" id="GO:0050660">
    <property type="term" value="F:flavin adenine dinucleotide binding"/>
    <property type="evidence" value="ECO:0007669"/>
    <property type="project" value="TreeGrafter"/>
</dbReference>
<dbReference type="EMBL" id="CAJPDQ010000010">
    <property type="protein sequence ID" value="CAF9915469.1"/>
    <property type="molecule type" value="Genomic_DNA"/>
</dbReference>
<dbReference type="FunFam" id="1.20.120.310:FF:000002">
    <property type="entry name" value="Sulfhydryl oxidase"/>
    <property type="match status" value="1"/>
</dbReference>
<protein>
    <recommendedName>
        <fullName evidence="6">Sulfhydryl oxidase</fullName>
        <ecNumber evidence="6">1.8.3.2</ecNumber>
    </recommendedName>
</protein>
<dbReference type="GO" id="GO:0005739">
    <property type="term" value="C:mitochondrion"/>
    <property type="evidence" value="ECO:0007669"/>
    <property type="project" value="TreeGrafter"/>
</dbReference>
<dbReference type="AlphaFoldDB" id="A0A8H3EZQ3"/>
<dbReference type="EC" id="1.8.3.2" evidence="6"/>
<accession>A0A8H3EZQ3</accession>
<dbReference type="InterPro" id="IPR036774">
    <property type="entry name" value="ERV/ALR_sulphydryl_oxid_sf"/>
</dbReference>
<dbReference type="Gene3D" id="1.20.120.310">
    <property type="entry name" value="ERV/ALR sulfhydryl oxidase domain"/>
    <property type="match status" value="1"/>
</dbReference>
<dbReference type="PANTHER" id="PTHR12645:SF1">
    <property type="entry name" value="FAD-LINKED SULFHYDRYL OXIDASE ERV2"/>
    <property type="match status" value="1"/>
</dbReference>
<keyword evidence="4 6" id="KW-0560">Oxidoreductase</keyword>
<dbReference type="PROSITE" id="PS51324">
    <property type="entry name" value="ERV_ALR"/>
    <property type="match status" value="1"/>
</dbReference>
<evidence type="ECO:0000256" key="7">
    <source>
        <dbReference type="SAM" id="MobiDB-lite"/>
    </source>
</evidence>
<proteinExistence type="predicted"/>
<sequence>MPSPGAMANRRLMVYIVGAIGILSIFFITFSRHGPTVSSNTPLAYAATPIHEVTVKKETLNGGAIMPKLGNETLKAELGRAAWKVLHTTMARFPDKPTEDESTALFSYIHLFARLYPCGECAGHFRKILEKFPPQVKSRSSAAVWACYVHNEVNFSLKKPKFDCDHIGDFYKCGCAGEEEEKGKTKEEEAAEKSPDLKIEREP</sequence>
<keyword evidence="6" id="KW-0812">Transmembrane</keyword>
<comment type="caution">
    <text evidence="9">The sequence shown here is derived from an EMBL/GenBank/DDBJ whole genome shotgun (WGS) entry which is preliminary data.</text>
</comment>
<feature type="transmembrane region" description="Helical" evidence="6">
    <location>
        <begin position="12"/>
        <end position="30"/>
    </location>
</feature>
<evidence type="ECO:0000313" key="9">
    <source>
        <dbReference type="EMBL" id="CAF9915469.1"/>
    </source>
</evidence>
<feature type="region of interest" description="Disordered" evidence="7">
    <location>
        <begin position="179"/>
        <end position="203"/>
    </location>
</feature>
<name>A0A8H3EZQ3_9LECA</name>
<dbReference type="OrthoDB" id="59470at2759"/>
<keyword evidence="3 6" id="KW-0274">FAD</keyword>
<evidence type="ECO:0000259" key="8">
    <source>
        <dbReference type="PROSITE" id="PS51324"/>
    </source>
</evidence>
<dbReference type="Proteomes" id="UP000664169">
    <property type="component" value="Unassembled WGS sequence"/>
</dbReference>
<organism evidence="9 10">
    <name type="scientific">Gomphillus americanus</name>
    <dbReference type="NCBI Taxonomy" id="1940652"/>
    <lineage>
        <taxon>Eukaryota</taxon>
        <taxon>Fungi</taxon>
        <taxon>Dikarya</taxon>
        <taxon>Ascomycota</taxon>
        <taxon>Pezizomycotina</taxon>
        <taxon>Lecanoromycetes</taxon>
        <taxon>OSLEUM clade</taxon>
        <taxon>Ostropomycetidae</taxon>
        <taxon>Ostropales</taxon>
        <taxon>Graphidaceae</taxon>
        <taxon>Gomphilloideae</taxon>
        <taxon>Gomphillus</taxon>
    </lineage>
</organism>
<dbReference type="PANTHER" id="PTHR12645">
    <property type="entry name" value="ALR/ERV"/>
    <property type="match status" value="1"/>
</dbReference>
<keyword evidence="10" id="KW-1185">Reference proteome</keyword>
<feature type="compositionally biased region" description="Basic and acidic residues" evidence="7">
    <location>
        <begin position="181"/>
        <end position="203"/>
    </location>
</feature>
<dbReference type="GO" id="GO:0016971">
    <property type="term" value="F:flavin-dependent sulfhydryl oxidase activity"/>
    <property type="evidence" value="ECO:0007669"/>
    <property type="project" value="InterPro"/>
</dbReference>
<feature type="domain" description="ERV/ALR sulfhydryl oxidase" evidence="8">
    <location>
        <begin position="71"/>
        <end position="171"/>
    </location>
</feature>
<evidence type="ECO:0000256" key="1">
    <source>
        <dbReference type="ARBA" id="ARBA00001974"/>
    </source>
</evidence>
<evidence type="ECO:0000313" key="10">
    <source>
        <dbReference type="Proteomes" id="UP000664169"/>
    </source>
</evidence>
<evidence type="ECO:0000256" key="2">
    <source>
        <dbReference type="ARBA" id="ARBA00022630"/>
    </source>
</evidence>
<evidence type="ECO:0000256" key="4">
    <source>
        <dbReference type="ARBA" id="ARBA00023002"/>
    </source>
</evidence>
<evidence type="ECO:0000256" key="3">
    <source>
        <dbReference type="ARBA" id="ARBA00022827"/>
    </source>
</evidence>
<dbReference type="InterPro" id="IPR017905">
    <property type="entry name" value="ERV/ALR_sulphydryl_oxidase"/>
</dbReference>
<keyword evidence="6" id="KW-0472">Membrane</keyword>
<keyword evidence="5" id="KW-1015">Disulfide bond</keyword>
<keyword evidence="2 6" id="KW-0285">Flavoprotein</keyword>